<evidence type="ECO:0000313" key="2">
    <source>
        <dbReference type="Proteomes" id="UP000607281"/>
    </source>
</evidence>
<reference evidence="1 2" key="1">
    <citation type="journal article" date="2020" name="ISME J.">
        <title>Comparative genomics reveals insights into cyanobacterial evolution and habitat adaptation.</title>
        <authorList>
            <person name="Chen M.Y."/>
            <person name="Teng W.K."/>
            <person name="Zhao L."/>
            <person name="Hu C.X."/>
            <person name="Zhou Y.K."/>
            <person name="Han B.P."/>
            <person name="Song L.R."/>
            <person name="Shu W.S."/>
        </authorList>
    </citation>
    <scope>NUCLEOTIDE SEQUENCE [LARGE SCALE GENOMIC DNA]</scope>
    <source>
        <strain evidence="1 2">FACHB-260</strain>
    </source>
</reference>
<accession>A0ABR8CVU7</accession>
<dbReference type="Proteomes" id="UP000607281">
    <property type="component" value="Unassembled WGS sequence"/>
</dbReference>
<proteinExistence type="predicted"/>
<evidence type="ECO:0000313" key="1">
    <source>
        <dbReference type="EMBL" id="MBD2347119.1"/>
    </source>
</evidence>
<name>A0ABR8CVU7_9NOST</name>
<comment type="caution">
    <text evidence="1">The sequence shown here is derived from an EMBL/GenBank/DDBJ whole genome shotgun (WGS) entry which is preliminary data.</text>
</comment>
<sequence>MKLVPLITTVALTGFLTVWDAPLKLINPAAIQASAQELSVNQRIELLTKNKGQIGSGDQLRRFFFGDLEPIGIQPGGAGHVVNLYNKANNVTFSYCSTYDVIVAVKKGKITKFEANEVK</sequence>
<gene>
    <name evidence="1" type="ORF">H6G18_23730</name>
</gene>
<organism evidence="1 2">
    <name type="scientific">Anabaena subtropica FACHB-260</name>
    <dbReference type="NCBI Taxonomy" id="2692884"/>
    <lineage>
        <taxon>Bacteria</taxon>
        <taxon>Bacillati</taxon>
        <taxon>Cyanobacteriota</taxon>
        <taxon>Cyanophyceae</taxon>
        <taxon>Nostocales</taxon>
        <taxon>Nostocaceae</taxon>
        <taxon>Anabaena</taxon>
    </lineage>
</organism>
<dbReference type="EMBL" id="JACJRF010000073">
    <property type="protein sequence ID" value="MBD2347119.1"/>
    <property type="molecule type" value="Genomic_DNA"/>
</dbReference>
<keyword evidence="2" id="KW-1185">Reference proteome</keyword>
<protein>
    <submittedName>
        <fullName evidence="1">Uncharacterized protein</fullName>
    </submittedName>
</protein>
<dbReference type="RefSeq" id="WP_190409525.1">
    <property type="nucleotide sequence ID" value="NZ_JACJRF010000073.1"/>
</dbReference>